<accession>A0A165B4U5</accession>
<feature type="region of interest" description="Disordered" evidence="1">
    <location>
        <begin position="453"/>
        <end position="478"/>
    </location>
</feature>
<name>A0A165B4U5_9APHY</name>
<feature type="compositionally biased region" description="Basic and acidic residues" evidence="1">
    <location>
        <begin position="465"/>
        <end position="477"/>
    </location>
</feature>
<dbReference type="EMBL" id="KV427691">
    <property type="protein sequence ID" value="KZT00242.1"/>
    <property type="molecule type" value="Genomic_DNA"/>
</dbReference>
<gene>
    <name evidence="2" type="ORF">LAESUDRAFT_764782</name>
</gene>
<evidence type="ECO:0000313" key="2">
    <source>
        <dbReference type="EMBL" id="KZT00242.1"/>
    </source>
</evidence>
<evidence type="ECO:0000256" key="1">
    <source>
        <dbReference type="SAM" id="MobiDB-lite"/>
    </source>
</evidence>
<dbReference type="InParanoid" id="A0A165B4U5"/>
<dbReference type="AlphaFoldDB" id="A0A165B4U5"/>
<organism evidence="2 3">
    <name type="scientific">Laetiporus sulphureus 93-53</name>
    <dbReference type="NCBI Taxonomy" id="1314785"/>
    <lineage>
        <taxon>Eukaryota</taxon>
        <taxon>Fungi</taxon>
        <taxon>Dikarya</taxon>
        <taxon>Basidiomycota</taxon>
        <taxon>Agaricomycotina</taxon>
        <taxon>Agaricomycetes</taxon>
        <taxon>Polyporales</taxon>
        <taxon>Laetiporus</taxon>
    </lineage>
</organism>
<feature type="compositionally biased region" description="Polar residues" evidence="1">
    <location>
        <begin position="238"/>
        <end position="249"/>
    </location>
</feature>
<dbReference type="OrthoDB" id="3222453at2759"/>
<protein>
    <submittedName>
        <fullName evidence="2">Uncharacterized protein</fullName>
    </submittedName>
</protein>
<dbReference type="Proteomes" id="UP000076871">
    <property type="component" value="Unassembled WGS sequence"/>
</dbReference>
<reference evidence="2 3" key="1">
    <citation type="journal article" date="2016" name="Mol. Biol. Evol.">
        <title>Comparative Genomics of Early-Diverging Mushroom-Forming Fungi Provides Insights into the Origins of Lignocellulose Decay Capabilities.</title>
        <authorList>
            <person name="Nagy L.G."/>
            <person name="Riley R."/>
            <person name="Tritt A."/>
            <person name="Adam C."/>
            <person name="Daum C."/>
            <person name="Floudas D."/>
            <person name="Sun H."/>
            <person name="Yadav J.S."/>
            <person name="Pangilinan J."/>
            <person name="Larsson K.H."/>
            <person name="Matsuura K."/>
            <person name="Barry K."/>
            <person name="Labutti K."/>
            <person name="Kuo R."/>
            <person name="Ohm R.A."/>
            <person name="Bhattacharya S.S."/>
            <person name="Shirouzu T."/>
            <person name="Yoshinaga Y."/>
            <person name="Martin F.M."/>
            <person name="Grigoriev I.V."/>
            <person name="Hibbett D.S."/>
        </authorList>
    </citation>
    <scope>NUCLEOTIDE SEQUENCE [LARGE SCALE GENOMIC DNA]</scope>
    <source>
        <strain evidence="2 3">93-53</strain>
    </source>
</reference>
<dbReference type="GeneID" id="63830534"/>
<feature type="region of interest" description="Disordered" evidence="1">
    <location>
        <begin position="215"/>
        <end position="264"/>
    </location>
</feature>
<dbReference type="RefSeq" id="XP_040757982.1">
    <property type="nucleotide sequence ID" value="XM_040913506.1"/>
</dbReference>
<proteinExistence type="predicted"/>
<keyword evidence="3" id="KW-1185">Reference proteome</keyword>
<evidence type="ECO:0000313" key="3">
    <source>
        <dbReference type="Proteomes" id="UP000076871"/>
    </source>
</evidence>
<sequence>MVSAEEVYAKQLFKLGKGYPLWIPEPRRREDNVVIGDVGFLNRGGFFRIFNAMEDHESASDVHGLPSGHTVFRPSLPAQRFKDAVSQGTLHSESMHMLPAQRAPDEHGAQLGFECECTDDRGALLVVGSPVVREELHRSVSMGPYMKKNMNRWVSFAQTQLDLDITEDEIVWVCGHVKTSQWAVGAYLHQSKGAKISFSGDLGLPASASFSVHTSETALPSYEHRSGPKKRRTLTEVGKSQQTSHGPTRNTDREGSRRHRCKAPDDKPDQCIFIHFIKMKRRRFRGRKIVAMAEPRDPSFHKDDDMMQIAPAQENWNPVDDLLDYVLDYSDADIAIASDIDLIEICKAHNKDNREYLIPEDVCAFLGSVRPFIEVTEDKIGRIVLDESHVTASDTEDIINGRGVLRGHSDSIDTIIGERCVDSAGSEGRDAYEEQLIGCKTPVVGLQGQVSSISKPASMPTAPHHARENAYSREDSPKALASPDALCSLRGNVTDIPHASRPPLPLTRIAHNVGRRIVPAARSPLLTLCALSR</sequence>